<evidence type="ECO:0000259" key="8">
    <source>
        <dbReference type="PROSITE" id="PS50238"/>
    </source>
</evidence>
<keyword evidence="1" id="KW-0343">GTPase activation</keyword>
<dbReference type="SMART" id="SM00229">
    <property type="entry name" value="RasGEFN"/>
    <property type="match status" value="2"/>
</dbReference>
<dbReference type="InterPro" id="IPR000651">
    <property type="entry name" value="Ras-like_Gua-exchang_fac_N"/>
</dbReference>
<dbReference type="Pfam" id="PF00169">
    <property type="entry name" value="PH"/>
    <property type="match status" value="1"/>
</dbReference>
<evidence type="ECO:0000259" key="5">
    <source>
        <dbReference type="PROSITE" id="PS50003"/>
    </source>
</evidence>
<dbReference type="PANTHER" id="PTHR23176">
    <property type="entry name" value="RHO/RAC/CDC GTPASE-ACTIVATING PROTEIN"/>
    <property type="match status" value="1"/>
</dbReference>
<evidence type="ECO:0000259" key="6">
    <source>
        <dbReference type="PROSITE" id="PS50009"/>
    </source>
</evidence>
<dbReference type="InterPro" id="IPR023578">
    <property type="entry name" value="Ras_GEF_dom_sf"/>
</dbReference>
<reference evidence="9 10" key="1">
    <citation type="submission" date="2023-04" db="EMBL/GenBank/DDBJ databases">
        <title>Genome of Basidiobolus ranarum AG-B5.</title>
        <authorList>
            <person name="Stajich J.E."/>
            <person name="Carter-House D."/>
            <person name="Gryganskyi A."/>
        </authorList>
    </citation>
    <scope>NUCLEOTIDE SEQUENCE [LARGE SCALE GENOMIC DNA]</scope>
    <source>
        <strain evidence="9 10">AG-B5</strain>
    </source>
</reference>
<dbReference type="InterPro" id="IPR008936">
    <property type="entry name" value="Rho_GTPase_activation_prot"/>
</dbReference>
<dbReference type="PROSITE" id="PS50009">
    <property type="entry name" value="RASGEF_CAT"/>
    <property type="match status" value="1"/>
</dbReference>
<accession>A0ABR2WUP6</accession>
<evidence type="ECO:0000256" key="3">
    <source>
        <dbReference type="SAM" id="Coils"/>
    </source>
</evidence>
<keyword evidence="2" id="KW-0344">Guanine-nucleotide releasing factor</keyword>
<feature type="domain" description="PH" evidence="5">
    <location>
        <begin position="171"/>
        <end position="468"/>
    </location>
</feature>
<evidence type="ECO:0000313" key="9">
    <source>
        <dbReference type="EMBL" id="KAK9765230.1"/>
    </source>
</evidence>
<dbReference type="InterPro" id="IPR001895">
    <property type="entry name" value="RASGEF_cat_dom"/>
</dbReference>
<sequence>MSYSQKSYKAYSRNPKSNDDISDNKNPSSSEPLAHNFQLKQTKTPQSKSFSNSLVALFGRSQTTLGDKPSYANKSTEVGDISSEVESISNFRPVIEASRLPEREAIPQLNIYHRSQAELEAKRQEEPVNLQYNGNNTIGVGLEKVQPRSSSLKFNKDKIKKHTKGSPSIVNITKEGYLNKKADPYQGSAMGLSRSWKVYRIILKGSKLYFFKPPSESEIKSIFPSTYIEKRPLTIATSSVIPPVLAPFIRQADINEQGIPLNNEDFTNSARIMIFEPISRSNNIHMPISSPMLTDEPLSNRYCYGECFTEVDPGNFRFRRFVCLLIFQDTLMICKRKWIRSNRTNLFDAVGDAIRFGSSSGSFDENSGKGYYTKWKHDTMLPIERIDIIEASSTSFSYSKSSSNRSTLFSLSNSSASSLSGSSLEPASENIQAIQVFVTGPNSAQRLFVAKTNEQRIAWLTKFNAIKNSHDKKAVKKSNELPRVAESRLTTVDTVDHLKILNAEKSEPTARRRLYWDTTQHPELVLSNDVTTGDPSSYVIRGGTVDSLIHELVFGNVTNLQQKRSGEVDISKEDFIDVFLSTYCLFTSPSYVLREIQRCIGMVIIDGQLNEQGREILERLVGTLQVWLLGFTEDMDDKSMKEMESLVKNTIRKHKVPGHEKLVEILQNLKKISPKFLIPTEQPIEEEDCSLQHLILDMASLGRSGLTPALFLKIPAHDFAEQLYIFHNRHRTKITDQNMLHIRDFLAFNESSNIPIDLKKSNPFTATLSNPHFLTKLIHVHLVTTARSMHSTRRSAILLHWIRTGIACQQLDDMTSWASIALGICSPAVVRLRETWKGVPDELKVHISSEWIPRLVDYGLYDTEISNLTGVNDSVDGTTTPVMIRGQIPYFGGIKQSIERIEKLLPAVLHSETGMKRVNLDKYYQMYSVFVRAKREWHHFCERPFPTHPKTTSFEPLQRYFDGMLYDDDPTMEFDVNHVFQCSLDSEPPINSRYYEEIYKSHTSCNLGYQPLQFPMTAPFSPSYLEMIATFLAIQPEPNSNSNEEWLSGSPASYNNLKGLDHILKNGLKNGDTAAPLYIDVHQARKRTRSLTSIITTPKPISPIENKSGWWRFTQKLYDQQYCSNTNWILDLLNRNELLLFASNKELVFKIAKTDFLELGNTPSILRVDVKGGTLDRIIDILVFGVQHFSEELGTESGHPFAIGKSYYVEIDEDEYLETFFLSYRSFCIPSALVDHLRKRYMKAKKTAKGSIERDYANLGSVSRIKLKIISILEYWLKNHFHDFLDSLESRNKVCTFLDTVIKLEAANHSQGNDDLDDHLSDELINFANRLKKFIVATSLKPSFHSVQREKISITKLNLSSDSECSTVPPDLRFSPSPISLDSPHTAFQNLDVKPSRELLTVINQHVFDLFSPISLYDWVYIVSDLELQTIDPLAWYPRKKPSPVADDEVIISDIFIAIEHCRHSVSSSSNSQARNTLFSTAPSSIVSLFRIHEAIKVWVISEIASLTIDYKLRVSRIEKFVEMIILCRNEMAALGPNRMKAFSRLTVGCDIGEDQKLYVPSFVETAIIAGLISPESRAFTKAWNDVSQNLNGGLDTLQALINGCELDVASGSPCVPRFPAIDIDANSEPLGLIPSLGWMIESVLEIIHYLPDLLFASGHLINFDKRLHIYHLISSFHEWTMHDQSGLSQGIDMSFLTSQSGYATKPDLRQVKEFALRENSLMRYSSNSGTTVSSWSSAHQAISVKKVFPKLVYEEQENFKRDQKERERLEREARENQLNLQRKKNEEAKVLGKRVKEQQLRRAKIKELEMMTNLMKTVLTTDSVCGNSNETSITDSIPPHMTTLPDPIRTNNGDSQTLRISSLPSFLSKVPSVKPSLAINLINSTITVEHSYAKRDHVFKVVSEEGCQYFLQAIDRQDMTEWVQAINNAAKEAASRRITILVEDAQKEVIEQERSSTNNTTSSVLVTDSRSVFGIELEEIMESNGKYTIPILVEKCLSEVECRGLCEVGIYRLSGMTSSIERLRQEFNKDSNAVDLSDEEWTDINIISGLLKQWLRELPSPLLSFKLYDDFISAVAIRDYDERLFAIKDLVHALPPPHYMLLKRLVEHLEMITDYEDVNHMYASNLAIVFGPTILRPPPGPASFATSMANLGQHQSIVRNLILQYHWIFDVEADVEADAEEGSELP</sequence>
<feature type="domain" description="Rho-GAP" evidence="8">
    <location>
        <begin position="1976"/>
        <end position="2170"/>
    </location>
</feature>
<dbReference type="SMART" id="SM00147">
    <property type="entry name" value="RasGEF"/>
    <property type="match status" value="1"/>
</dbReference>
<dbReference type="Gene3D" id="2.30.29.30">
    <property type="entry name" value="Pleckstrin-homology domain (PH domain)/Phosphotyrosine-binding domain (PTB)"/>
    <property type="match status" value="2"/>
</dbReference>
<dbReference type="InterPro" id="IPR000198">
    <property type="entry name" value="RhoGAP_dom"/>
</dbReference>
<dbReference type="Pfam" id="PF00618">
    <property type="entry name" value="RasGEF_N"/>
    <property type="match status" value="1"/>
</dbReference>
<dbReference type="InterPro" id="IPR011993">
    <property type="entry name" value="PH-like_dom_sf"/>
</dbReference>
<dbReference type="InterPro" id="IPR001849">
    <property type="entry name" value="PH_domain"/>
</dbReference>
<feature type="coiled-coil region" evidence="3">
    <location>
        <begin position="1753"/>
        <end position="1787"/>
    </location>
</feature>
<organism evidence="9 10">
    <name type="scientific">Basidiobolus ranarum</name>
    <dbReference type="NCBI Taxonomy" id="34480"/>
    <lineage>
        <taxon>Eukaryota</taxon>
        <taxon>Fungi</taxon>
        <taxon>Fungi incertae sedis</taxon>
        <taxon>Zoopagomycota</taxon>
        <taxon>Entomophthoromycotina</taxon>
        <taxon>Basidiobolomycetes</taxon>
        <taxon>Basidiobolales</taxon>
        <taxon>Basidiobolaceae</taxon>
        <taxon>Basidiobolus</taxon>
    </lineage>
</organism>
<dbReference type="Gene3D" id="1.10.555.10">
    <property type="entry name" value="Rho GTPase activation protein"/>
    <property type="match status" value="1"/>
</dbReference>
<feature type="region of interest" description="Disordered" evidence="4">
    <location>
        <begin position="1"/>
        <end position="49"/>
    </location>
</feature>
<dbReference type="SUPFAM" id="SSF50729">
    <property type="entry name" value="PH domain-like"/>
    <property type="match status" value="2"/>
</dbReference>
<evidence type="ECO:0000259" key="7">
    <source>
        <dbReference type="PROSITE" id="PS50212"/>
    </source>
</evidence>
<evidence type="ECO:0000256" key="4">
    <source>
        <dbReference type="SAM" id="MobiDB-lite"/>
    </source>
</evidence>
<feature type="domain" description="N-terminal Ras-GEF" evidence="7">
    <location>
        <begin position="536"/>
        <end position="670"/>
    </location>
</feature>
<feature type="domain" description="N-terminal Ras-GEF" evidence="7">
    <location>
        <begin position="1166"/>
        <end position="1321"/>
    </location>
</feature>
<dbReference type="Pfam" id="PF00617">
    <property type="entry name" value="RasGEF"/>
    <property type="match status" value="1"/>
</dbReference>
<evidence type="ECO:0000256" key="1">
    <source>
        <dbReference type="ARBA" id="ARBA00022468"/>
    </source>
</evidence>
<proteinExistence type="predicted"/>
<keyword evidence="10" id="KW-1185">Reference proteome</keyword>
<dbReference type="Pfam" id="PF00620">
    <property type="entry name" value="RhoGAP"/>
    <property type="match status" value="1"/>
</dbReference>
<dbReference type="Gene3D" id="1.10.840.10">
    <property type="entry name" value="Ras guanine-nucleotide exchange factors catalytic domain"/>
    <property type="match status" value="2"/>
</dbReference>
<protein>
    <submittedName>
        <fullName evidence="9">Uncharacterized protein</fullName>
    </submittedName>
</protein>
<dbReference type="SMART" id="SM00324">
    <property type="entry name" value="RhoGAP"/>
    <property type="match status" value="1"/>
</dbReference>
<dbReference type="EMBL" id="JASJQH010000298">
    <property type="protein sequence ID" value="KAK9765230.1"/>
    <property type="molecule type" value="Genomic_DNA"/>
</dbReference>
<dbReference type="InterPro" id="IPR036964">
    <property type="entry name" value="RASGEF_cat_dom_sf"/>
</dbReference>
<dbReference type="SMART" id="SM00233">
    <property type="entry name" value="PH"/>
    <property type="match status" value="2"/>
</dbReference>
<dbReference type="InterPro" id="IPR050729">
    <property type="entry name" value="Rho-GAP"/>
</dbReference>
<dbReference type="Proteomes" id="UP001479436">
    <property type="component" value="Unassembled WGS sequence"/>
</dbReference>
<keyword evidence="3" id="KW-0175">Coiled coil</keyword>
<evidence type="ECO:0000256" key="2">
    <source>
        <dbReference type="PROSITE-ProRule" id="PRU00168"/>
    </source>
</evidence>
<feature type="domain" description="PH" evidence="5">
    <location>
        <begin position="1897"/>
        <end position="1932"/>
    </location>
</feature>
<evidence type="ECO:0000313" key="10">
    <source>
        <dbReference type="Proteomes" id="UP001479436"/>
    </source>
</evidence>
<dbReference type="SUPFAM" id="SSF48366">
    <property type="entry name" value="Ras GEF"/>
    <property type="match status" value="2"/>
</dbReference>
<dbReference type="PROSITE" id="PS50238">
    <property type="entry name" value="RHOGAP"/>
    <property type="match status" value="1"/>
</dbReference>
<dbReference type="SUPFAM" id="SSF48350">
    <property type="entry name" value="GTPase activation domain, GAP"/>
    <property type="match status" value="1"/>
</dbReference>
<dbReference type="PANTHER" id="PTHR23176:SF129">
    <property type="entry name" value="RHO GTPASE ACTIVATING PROTEIN AT 16F, ISOFORM E-RELATED"/>
    <property type="match status" value="1"/>
</dbReference>
<feature type="compositionally biased region" description="Polar residues" evidence="4">
    <location>
        <begin position="38"/>
        <end position="49"/>
    </location>
</feature>
<dbReference type="CDD" id="cd06224">
    <property type="entry name" value="REM"/>
    <property type="match status" value="1"/>
</dbReference>
<comment type="caution">
    <text evidence="9">The sequence shown here is derived from an EMBL/GenBank/DDBJ whole genome shotgun (WGS) entry which is preliminary data.</text>
</comment>
<gene>
    <name evidence="9" type="ORF">K7432_006608</name>
</gene>
<name>A0ABR2WUP6_9FUNG</name>
<dbReference type="PROSITE" id="PS50003">
    <property type="entry name" value="PH_DOMAIN"/>
    <property type="match status" value="2"/>
</dbReference>
<dbReference type="PROSITE" id="PS50212">
    <property type="entry name" value="RASGEF_NTER"/>
    <property type="match status" value="2"/>
</dbReference>
<feature type="domain" description="Ras-GEF" evidence="6">
    <location>
        <begin position="715"/>
        <end position="989"/>
    </location>
</feature>
<dbReference type="Gene3D" id="1.20.870.10">
    <property type="entry name" value="Son of sevenless (SoS) protein Chain: S domain 1"/>
    <property type="match status" value="2"/>
</dbReference>